<dbReference type="AlphaFoldDB" id="A0A484KI79"/>
<organism evidence="1 2">
    <name type="scientific">Cuscuta campestris</name>
    <dbReference type="NCBI Taxonomy" id="132261"/>
    <lineage>
        <taxon>Eukaryota</taxon>
        <taxon>Viridiplantae</taxon>
        <taxon>Streptophyta</taxon>
        <taxon>Embryophyta</taxon>
        <taxon>Tracheophyta</taxon>
        <taxon>Spermatophyta</taxon>
        <taxon>Magnoliopsida</taxon>
        <taxon>eudicotyledons</taxon>
        <taxon>Gunneridae</taxon>
        <taxon>Pentapetalae</taxon>
        <taxon>asterids</taxon>
        <taxon>lamiids</taxon>
        <taxon>Solanales</taxon>
        <taxon>Convolvulaceae</taxon>
        <taxon>Cuscuteae</taxon>
        <taxon>Cuscuta</taxon>
        <taxon>Cuscuta subgen. Grammica</taxon>
        <taxon>Cuscuta sect. Cleistogrammica</taxon>
    </lineage>
</organism>
<dbReference type="EMBL" id="OOIL02000182">
    <property type="protein sequence ID" value="VFQ61656.1"/>
    <property type="molecule type" value="Genomic_DNA"/>
</dbReference>
<reference evidence="1 2" key="1">
    <citation type="submission" date="2018-04" db="EMBL/GenBank/DDBJ databases">
        <authorList>
            <person name="Vogel A."/>
        </authorList>
    </citation>
    <scope>NUCLEOTIDE SEQUENCE [LARGE SCALE GENOMIC DNA]</scope>
</reference>
<name>A0A484KI79_9ASTE</name>
<proteinExistence type="predicted"/>
<evidence type="ECO:0000313" key="2">
    <source>
        <dbReference type="Proteomes" id="UP000595140"/>
    </source>
</evidence>
<dbReference type="Proteomes" id="UP000595140">
    <property type="component" value="Unassembled WGS sequence"/>
</dbReference>
<accession>A0A484KI79</accession>
<evidence type="ECO:0000313" key="1">
    <source>
        <dbReference type="EMBL" id="VFQ61656.1"/>
    </source>
</evidence>
<gene>
    <name evidence="1" type="ORF">CCAM_LOCUS3432</name>
</gene>
<sequence>MVSTGGRPPSLAENFRSDIGVVVMISTGDEGNSGEKGGEWPPSFPAKQWGVQRASSAPAKIAATASRRQAGDGFWAATPAISAISAMSLFTTQSPTGVVSFLLVSIGSVK</sequence>
<protein>
    <submittedName>
        <fullName evidence="1">Uncharacterized protein</fullName>
    </submittedName>
</protein>
<keyword evidence="2" id="KW-1185">Reference proteome</keyword>